<protein>
    <recommendedName>
        <fullName evidence="4">Family 43 glycosylhydrolase</fullName>
    </recommendedName>
</protein>
<dbReference type="AlphaFoldDB" id="A0A5N0UNK4"/>
<dbReference type="OrthoDB" id="1413930at2"/>
<dbReference type="SUPFAM" id="SSF75005">
    <property type="entry name" value="Arabinanase/levansucrase/invertase"/>
    <property type="match status" value="1"/>
</dbReference>
<dbReference type="RefSeq" id="WP_144758920.1">
    <property type="nucleotide sequence ID" value="NZ_VMNW02000142.1"/>
</dbReference>
<sequence>MTDPADEDGTAMPTFTRLATNPLITPDSSPRIGTNINGPSLLRVPEHVPGRLGAYYLYFAHHTGTYLRLAFADDLAGPWHVHEPGVLDLGESFFDNHLASPDVHVTPEGFRLYYHGAYNDGRPQATRVATSPDGLHFTALEPELGPAYFRAFRRDGYWYALAMPGHLYRSPSGLEPFEPGPRFLTESVRHTAIWHREHTLEVFYTEIGDAPERIKRARIHPRGDWREWTEDEPEEVLEPETAYEGADRPARPSVIGQIDERARELRDPAVLYENGTLYLAYSIAGEAGIALARATVDSP</sequence>
<reference evidence="2" key="1">
    <citation type="submission" date="2019-09" db="EMBL/GenBank/DDBJ databases">
        <authorList>
            <person name="Teo W.F.A."/>
            <person name="Duangmal K."/>
        </authorList>
    </citation>
    <scope>NUCLEOTIDE SEQUENCE [LARGE SCALE GENOMIC DNA]</scope>
    <source>
        <strain evidence="2">K81G1</strain>
    </source>
</reference>
<evidence type="ECO:0000313" key="3">
    <source>
        <dbReference type="Proteomes" id="UP000319769"/>
    </source>
</evidence>
<dbReference type="Gene3D" id="2.115.10.20">
    <property type="entry name" value="Glycosyl hydrolase domain, family 43"/>
    <property type="match status" value="1"/>
</dbReference>
<dbReference type="EMBL" id="VMNW02000142">
    <property type="protein sequence ID" value="KAA9149439.1"/>
    <property type="molecule type" value="Genomic_DNA"/>
</dbReference>
<proteinExistence type="predicted"/>
<dbReference type="InterPro" id="IPR023296">
    <property type="entry name" value="Glyco_hydro_beta-prop_sf"/>
</dbReference>
<organism evidence="2 3">
    <name type="scientific">Amycolatopsis acidicola</name>
    <dbReference type="NCBI Taxonomy" id="2596893"/>
    <lineage>
        <taxon>Bacteria</taxon>
        <taxon>Bacillati</taxon>
        <taxon>Actinomycetota</taxon>
        <taxon>Actinomycetes</taxon>
        <taxon>Pseudonocardiales</taxon>
        <taxon>Pseudonocardiaceae</taxon>
        <taxon>Amycolatopsis</taxon>
    </lineage>
</organism>
<feature type="region of interest" description="Disordered" evidence="1">
    <location>
        <begin position="230"/>
        <end position="253"/>
    </location>
</feature>
<comment type="caution">
    <text evidence="2">The sequence shown here is derived from an EMBL/GenBank/DDBJ whole genome shotgun (WGS) entry which is preliminary data.</text>
</comment>
<keyword evidence="3" id="KW-1185">Reference proteome</keyword>
<evidence type="ECO:0000313" key="2">
    <source>
        <dbReference type="EMBL" id="KAA9149439.1"/>
    </source>
</evidence>
<name>A0A5N0UNK4_9PSEU</name>
<evidence type="ECO:0008006" key="4">
    <source>
        <dbReference type="Google" id="ProtNLM"/>
    </source>
</evidence>
<dbReference type="Proteomes" id="UP000319769">
    <property type="component" value="Unassembled WGS sequence"/>
</dbReference>
<evidence type="ECO:0000256" key="1">
    <source>
        <dbReference type="SAM" id="MobiDB-lite"/>
    </source>
</evidence>
<accession>A0A5N0UNK4</accession>
<gene>
    <name evidence="2" type="ORF">FPZ12_043325</name>
</gene>